<dbReference type="OMA" id="SELYKCA"/>
<evidence type="ECO:0000259" key="6">
    <source>
        <dbReference type="PROSITE" id="PS51321"/>
    </source>
</evidence>
<dbReference type="GO" id="GO:0008270">
    <property type="term" value="F:zinc ion binding"/>
    <property type="evidence" value="ECO:0007669"/>
    <property type="project" value="UniProtKB-KW"/>
</dbReference>
<dbReference type="Proteomes" id="UP000005238">
    <property type="component" value="Unassembled WGS sequence"/>
</dbReference>
<feature type="compositionally biased region" description="Basic and acidic residues" evidence="5">
    <location>
        <begin position="38"/>
        <end position="48"/>
    </location>
</feature>
<dbReference type="PANTHER" id="PTHR11477">
    <property type="entry name" value="TRANSCRIPTION FACTOR S-II ZINC FINGER DOMAIN-CONTAINING PROTEIN"/>
    <property type="match status" value="1"/>
</dbReference>
<dbReference type="VEuPathDB" id="FungiDB:KRP23_12958"/>
<dbReference type="EMBL" id="DS566741">
    <property type="status" value="NOT_ANNOTATED_CDS"/>
    <property type="molecule type" value="Genomic_DNA"/>
</dbReference>
<dbReference type="GO" id="GO:0006351">
    <property type="term" value="P:DNA-templated transcription"/>
    <property type="evidence" value="ECO:0007669"/>
    <property type="project" value="InterPro"/>
</dbReference>
<evidence type="ECO:0000256" key="1">
    <source>
        <dbReference type="ARBA" id="ARBA00022723"/>
    </source>
</evidence>
<dbReference type="AlphaFoldDB" id="H3H702"/>
<evidence type="ECO:0000313" key="7">
    <source>
        <dbReference type="EnsemblProtists" id="Phyra86490"/>
    </source>
</evidence>
<dbReference type="EnsemblProtists" id="Phyra86490">
    <property type="protein sequence ID" value="Phyra86490"/>
    <property type="gene ID" value="Phyra86490"/>
</dbReference>
<keyword evidence="2" id="KW-0863">Zinc-finger</keyword>
<dbReference type="Pfam" id="PF07500">
    <property type="entry name" value="TFIIS_M"/>
    <property type="match status" value="1"/>
</dbReference>
<keyword evidence="8" id="KW-1185">Reference proteome</keyword>
<evidence type="ECO:0000313" key="8">
    <source>
        <dbReference type="Proteomes" id="UP000005238"/>
    </source>
</evidence>
<sequence>MEASVVRREEEEEENAWALELEEELDLAGARSPVDAVHPSESELEEKPAAAGGREQVKTATPAVRPSVAASLPQEVLALIISFGQVGRVCKAWSLASIAVARRRFSSRLADILRPLDMNSVVVALDVEAELYAAYGQSYSLTKAYAHKARTLLFNLKDSRNVALCNRLLSGELPSHSLVRMSGPDMANPQLVRQRKEWIKKRTHEVMRDGREVDGFESDLFECRNCGSSRTRYRQWRRKAVVVRTRIIVICLRSGGRLIMCEEEYTSNPCSSCGKFKENLGGSELYKCAFWGAVMNHQDLSGAKKSVEMLF</sequence>
<evidence type="ECO:0000256" key="5">
    <source>
        <dbReference type="SAM" id="MobiDB-lite"/>
    </source>
</evidence>
<dbReference type="SUPFAM" id="SSF46942">
    <property type="entry name" value="Elongation factor TFIIS domain 2"/>
    <property type="match status" value="1"/>
</dbReference>
<dbReference type="VEuPathDB" id="FungiDB:KRP22_3962"/>
<accession>H3H702</accession>
<protein>
    <recommendedName>
        <fullName evidence="6">TFIIS central domain-containing protein</fullName>
    </recommendedName>
</protein>
<evidence type="ECO:0000256" key="2">
    <source>
        <dbReference type="ARBA" id="ARBA00022771"/>
    </source>
</evidence>
<feature type="domain" description="TFIIS central" evidence="6">
    <location>
        <begin position="101"/>
        <end position="214"/>
    </location>
</feature>
<dbReference type="Gene3D" id="1.10.472.30">
    <property type="entry name" value="Transcription elongation factor S-II, central domain"/>
    <property type="match status" value="1"/>
</dbReference>
<dbReference type="eggNOG" id="KOG1105">
    <property type="taxonomic scope" value="Eukaryota"/>
</dbReference>
<keyword evidence="3" id="KW-0862">Zinc</keyword>
<dbReference type="PANTHER" id="PTHR11477:SF0">
    <property type="entry name" value="IP08861P-RELATED"/>
    <property type="match status" value="1"/>
</dbReference>
<dbReference type="STRING" id="164328.H3H702"/>
<dbReference type="PROSITE" id="PS51321">
    <property type="entry name" value="TFIIS_CENTRAL"/>
    <property type="match status" value="1"/>
</dbReference>
<evidence type="ECO:0000256" key="4">
    <source>
        <dbReference type="ARBA" id="ARBA00023242"/>
    </source>
</evidence>
<feature type="region of interest" description="Disordered" evidence="5">
    <location>
        <begin position="29"/>
        <end position="63"/>
    </location>
</feature>
<dbReference type="InterPro" id="IPR036575">
    <property type="entry name" value="TFIIS_cen_dom_sf"/>
</dbReference>
<organism evidence="7 8">
    <name type="scientific">Phytophthora ramorum</name>
    <name type="common">Sudden oak death agent</name>
    <dbReference type="NCBI Taxonomy" id="164328"/>
    <lineage>
        <taxon>Eukaryota</taxon>
        <taxon>Sar</taxon>
        <taxon>Stramenopiles</taxon>
        <taxon>Oomycota</taxon>
        <taxon>Peronosporomycetes</taxon>
        <taxon>Peronosporales</taxon>
        <taxon>Peronosporaceae</taxon>
        <taxon>Phytophthora</taxon>
    </lineage>
</organism>
<reference evidence="7" key="2">
    <citation type="submission" date="2015-06" db="UniProtKB">
        <authorList>
            <consortium name="EnsemblProtists"/>
        </authorList>
    </citation>
    <scope>IDENTIFICATION</scope>
    <source>
        <strain evidence="7">Pr102</strain>
    </source>
</reference>
<keyword evidence="1" id="KW-0479">Metal-binding</keyword>
<keyword evidence="4" id="KW-0539">Nucleus</keyword>
<dbReference type="SMART" id="SM00510">
    <property type="entry name" value="TFS2M"/>
    <property type="match status" value="1"/>
</dbReference>
<proteinExistence type="predicted"/>
<dbReference type="InterPro" id="IPR003618">
    <property type="entry name" value="TFIIS_cen_dom"/>
</dbReference>
<dbReference type="InParanoid" id="H3H702"/>
<dbReference type="HOGENOM" id="CLU_087765_0_0_1"/>
<name>H3H702_PHYRM</name>
<evidence type="ECO:0000256" key="3">
    <source>
        <dbReference type="ARBA" id="ARBA00022833"/>
    </source>
</evidence>
<reference evidence="8" key="1">
    <citation type="journal article" date="2006" name="Science">
        <title>Phytophthora genome sequences uncover evolutionary origins and mechanisms of pathogenesis.</title>
        <authorList>
            <person name="Tyler B.M."/>
            <person name="Tripathy S."/>
            <person name="Zhang X."/>
            <person name="Dehal P."/>
            <person name="Jiang R.H."/>
            <person name="Aerts A."/>
            <person name="Arredondo F.D."/>
            <person name="Baxter L."/>
            <person name="Bensasson D."/>
            <person name="Beynon J.L."/>
            <person name="Chapman J."/>
            <person name="Damasceno C.M."/>
            <person name="Dorrance A.E."/>
            <person name="Dou D."/>
            <person name="Dickerman A.W."/>
            <person name="Dubchak I.L."/>
            <person name="Garbelotto M."/>
            <person name="Gijzen M."/>
            <person name="Gordon S.G."/>
            <person name="Govers F."/>
            <person name="Grunwald N.J."/>
            <person name="Huang W."/>
            <person name="Ivors K.L."/>
            <person name="Jones R.W."/>
            <person name="Kamoun S."/>
            <person name="Krampis K."/>
            <person name="Lamour K.H."/>
            <person name="Lee M.K."/>
            <person name="McDonald W.H."/>
            <person name="Medina M."/>
            <person name="Meijer H.J."/>
            <person name="Nordberg E.K."/>
            <person name="Maclean D.J."/>
            <person name="Ospina-Giraldo M.D."/>
            <person name="Morris P.F."/>
            <person name="Phuntumart V."/>
            <person name="Putnam N.H."/>
            <person name="Rash S."/>
            <person name="Rose J.K."/>
            <person name="Sakihama Y."/>
            <person name="Salamov A.A."/>
            <person name="Savidor A."/>
            <person name="Scheuring C.F."/>
            <person name="Smith B.M."/>
            <person name="Sobral B.W."/>
            <person name="Terry A."/>
            <person name="Torto-Alalibo T.A."/>
            <person name="Win J."/>
            <person name="Xu Z."/>
            <person name="Zhang H."/>
            <person name="Grigoriev I.V."/>
            <person name="Rokhsar D.S."/>
            <person name="Boore J.L."/>
        </authorList>
    </citation>
    <scope>NUCLEOTIDE SEQUENCE [LARGE SCALE GENOMIC DNA]</scope>
    <source>
        <strain evidence="8">Pr102</strain>
    </source>
</reference>